<reference evidence="3" key="1">
    <citation type="journal article" date="2010" name="Environ. Microbiol.">
        <title>The genome of Syntrophomonas wolfei: new insights into syntrophic metabolism and biohydrogen production.</title>
        <authorList>
            <person name="Sieber J.R."/>
            <person name="Sims D.R."/>
            <person name="Han C."/>
            <person name="Kim E."/>
            <person name="Lykidis A."/>
            <person name="Lapidus A.L."/>
            <person name="McDonnald E."/>
            <person name="Rohlin L."/>
            <person name="Culley D.E."/>
            <person name="Gunsalus R."/>
            <person name="McInerney M.J."/>
        </authorList>
    </citation>
    <scope>NUCLEOTIDE SEQUENCE [LARGE SCALE GENOMIC DNA]</scope>
    <source>
        <strain evidence="3">DSM 2245B / Goettingen</strain>
    </source>
</reference>
<feature type="transmembrane region" description="Helical" evidence="1">
    <location>
        <begin position="32"/>
        <end position="52"/>
    </location>
</feature>
<protein>
    <recommendedName>
        <fullName evidence="4">Bacterial Pleckstrin homology domain-containing protein</fullName>
    </recommendedName>
</protein>
<dbReference type="HOGENOM" id="CLU_1354048_0_0_9"/>
<dbReference type="eggNOG" id="ENOG50317H2">
    <property type="taxonomic scope" value="Bacteria"/>
</dbReference>
<evidence type="ECO:0000313" key="2">
    <source>
        <dbReference type="EMBL" id="ABI69329.1"/>
    </source>
</evidence>
<feature type="transmembrane region" description="Helical" evidence="1">
    <location>
        <begin position="73"/>
        <end position="94"/>
    </location>
</feature>
<evidence type="ECO:0008006" key="4">
    <source>
        <dbReference type="Google" id="ProtNLM"/>
    </source>
</evidence>
<name>Q0AVC5_SYNWW</name>
<dbReference type="Proteomes" id="UP000001968">
    <property type="component" value="Chromosome"/>
</dbReference>
<dbReference type="KEGG" id="swo:Swol_2035"/>
<keyword evidence="1" id="KW-0812">Transmembrane</keyword>
<sequence>MAETFSTIAITALRIQASIILAGYLIKKAGFIWGVDISWALFVVVIIVMLIRARGFNQPASLSTPKSARIEKISLWAGSMITLAVAGLVTWNALPTQYHLEDKQIIITGAYGLNINYYDIDDIILQTEMPVVDMKNNGLNMGPILKGHFTVQRIGGALLFLRSAHGPVLIITFKDHSEPVLINFSDPAETNQLYQQLKSQTR</sequence>
<dbReference type="STRING" id="335541.Swol_2035"/>
<organism evidence="2 3">
    <name type="scientific">Syntrophomonas wolfei subsp. wolfei (strain DSM 2245B / Goettingen)</name>
    <dbReference type="NCBI Taxonomy" id="335541"/>
    <lineage>
        <taxon>Bacteria</taxon>
        <taxon>Bacillati</taxon>
        <taxon>Bacillota</taxon>
        <taxon>Clostridia</taxon>
        <taxon>Eubacteriales</taxon>
        <taxon>Syntrophomonadaceae</taxon>
        <taxon>Syntrophomonas</taxon>
    </lineage>
</organism>
<keyword evidence="3" id="KW-1185">Reference proteome</keyword>
<evidence type="ECO:0000256" key="1">
    <source>
        <dbReference type="SAM" id="Phobius"/>
    </source>
</evidence>
<dbReference type="EMBL" id="CP000448">
    <property type="protein sequence ID" value="ABI69329.1"/>
    <property type="molecule type" value="Genomic_DNA"/>
</dbReference>
<evidence type="ECO:0000313" key="3">
    <source>
        <dbReference type="Proteomes" id="UP000001968"/>
    </source>
</evidence>
<accession>Q0AVC5</accession>
<keyword evidence="1" id="KW-1133">Transmembrane helix</keyword>
<feature type="transmembrane region" description="Helical" evidence="1">
    <location>
        <begin position="7"/>
        <end position="26"/>
    </location>
</feature>
<dbReference type="AlphaFoldDB" id="Q0AVC5"/>
<proteinExistence type="predicted"/>
<dbReference type="OrthoDB" id="2082701at2"/>
<gene>
    <name evidence="2" type="ordered locus">Swol_2035</name>
</gene>
<keyword evidence="1" id="KW-0472">Membrane</keyword>